<dbReference type="Gene3D" id="2.10.260.10">
    <property type="match status" value="1"/>
</dbReference>
<evidence type="ECO:0000313" key="2">
    <source>
        <dbReference type="Proteomes" id="UP000678237"/>
    </source>
</evidence>
<name>A0A8T4LD18_9ARCH</name>
<comment type="caution">
    <text evidence="1">The sequence shown here is derived from an EMBL/GenBank/DDBJ whole genome shotgun (WGS) entry which is preliminary data.</text>
</comment>
<organism evidence="1 2">
    <name type="scientific">Candidatus Iainarchaeum sp</name>
    <dbReference type="NCBI Taxonomy" id="3101447"/>
    <lineage>
        <taxon>Archaea</taxon>
        <taxon>Candidatus Iainarchaeota</taxon>
        <taxon>Candidatus Iainarchaeia</taxon>
        <taxon>Candidatus Iainarchaeales</taxon>
        <taxon>Candidatus Iainarchaeaceae</taxon>
        <taxon>Candidatus Iainarchaeum</taxon>
    </lineage>
</organism>
<evidence type="ECO:0000313" key="1">
    <source>
        <dbReference type="EMBL" id="MBS3062550.1"/>
    </source>
</evidence>
<sequence>MKRYCVNCESETEMRERLEDLDADTGVFVRASVCTRCGESYTDAHEFERAEKEFKAKNVLVFEKKIVKLGNSLGLWLPKEISKAARVGENKAVRVYVDNQRRIIVEAAR</sequence>
<protein>
    <recommendedName>
        <fullName evidence="3">AbrB/MazE/SpoVT family DNA-binding domain-containing protein</fullName>
    </recommendedName>
</protein>
<reference evidence="1" key="2">
    <citation type="submission" date="2021-05" db="EMBL/GenBank/DDBJ databases">
        <title>Protein family content uncovers lineage relationships and bacterial pathway maintenance mechanisms in DPANN archaea.</title>
        <authorList>
            <person name="Castelle C.J."/>
            <person name="Meheust R."/>
            <person name="Jaffe A.L."/>
            <person name="Seitz K."/>
            <person name="Gong X."/>
            <person name="Baker B.J."/>
            <person name="Banfield J.F."/>
        </authorList>
    </citation>
    <scope>NUCLEOTIDE SEQUENCE</scope>
    <source>
        <strain evidence="1">RIFCSPLOWO2_01_FULL_58_19</strain>
    </source>
</reference>
<accession>A0A8T4LD18</accession>
<dbReference type="InterPro" id="IPR037914">
    <property type="entry name" value="SpoVT-AbrB_sf"/>
</dbReference>
<dbReference type="SUPFAM" id="SSF89447">
    <property type="entry name" value="AbrB/MazE/MraZ-like"/>
    <property type="match status" value="1"/>
</dbReference>
<evidence type="ECO:0008006" key="3">
    <source>
        <dbReference type="Google" id="ProtNLM"/>
    </source>
</evidence>
<dbReference type="AlphaFoldDB" id="A0A8T4LD18"/>
<dbReference type="Proteomes" id="UP000678237">
    <property type="component" value="Unassembled WGS sequence"/>
</dbReference>
<proteinExistence type="predicted"/>
<dbReference type="EMBL" id="JAGVWE010000002">
    <property type="protein sequence ID" value="MBS3062550.1"/>
    <property type="molecule type" value="Genomic_DNA"/>
</dbReference>
<reference evidence="1" key="1">
    <citation type="submission" date="2021-03" db="EMBL/GenBank/DDBJ databases">
        <authorList>
            <person name="Jaffe A."/>
        </authorList>
    </citation>
    <scope>NUCLEOTIDE SEQUENCE</scope>
    <source>
        <strain evidence="1">RIFCSPLOWO2_01_FULL_58_19</strain>
    </source>
</reference>
<gene>
    <name evidence="1" type="ORF">J4203_01635</name>
</gene>